<gene>
    <name evidence="2" type="ORF">QE369_002070</name>
</gene>
<organism evidence="2 3">
    <name type="scientific">Agrobacterium larrymoorei</name>
    <dbReference type="NCBI Taxonomy" id="160699"/>
    <lineage>
        <taxon>Bacteria</taxon>
        <taxon>Pseudomonadati</taxon>
        <taxon>Pseudomonadota</taxon>
        <taxon>Alphaproteobacteria</taxon>
        <taxon>Hyphomicrobiales</taxon>
        <taxon>Rhizobiaceae</taxon>
        <taxon>Rhizobium/Agrobacterium group</taxon>
        <taxon>Agrobacterium</taxon>
    </lineage>
</organism>
<reference evidence="2" key="1">
    <citation type="submission" date="2023-08" db="EMBL/GenBank/DDBJ databases">
        <title>Functional and genomic diversity of the sorghum phyllosphere microbiome.</title>
        <authorList>
            <person name="Shade A."/>
        </authorList>
    </citation>
    <scope>NUCLEOTIDE SEQUENCE</scope>
    <source>
        <strain evidence="2">SORGH_AS_0974</strain>
    </source>
</reference>
<dbReference type="PIRSF" id="PIRSF016094">
    <property type="entry name" value="VirC2"/>
    <property type="match status" value="1"/>
</dbReference>
<proteinExistence type="predicted"/>
<feature type="region of interest" description="Disordered" evidence="1">
    <location>
        <begin position="1"/>
        <end position="77"/>
    </location>
</feature>
<evidence type="ECO:0000313" key="2">
    <source>
        <dbReference type="EMBL" id="MDR6101873.1"/>
    </source>
</evidence>
<dbReference type="Gene3D" id="1.10.1220.190">
    <property type="entry name" value="VirC2, RHH domain"/>
    <property type="match status" value="1"/>
</dbReference>
<sequence>MGIRKPGLSVTDARRLASVRSSATKRTAAHASEKSDAFDKASAPPEPSTLRRQESSSTQRMRKPEGSISQAVDRKPLDLQQIPAPQTGEKVQVFLSAPLPASGVSGTFDFLCRQYPPRKALQMILRRAFDDYERLLKTGAFIEEPQVYLFDEAAAATSLVQTSRMIPKSLVAAARAHFDPLGLESMRAFGRKLGTAVLASRFAREGAGPPRFA</sequence>
<dbReference type="AlphaFoldDB" id="A0AAJ2ESV2"/>
<dbReference type="Proteomes" id="UP001255601">
    <property type="component" value="Unassembled WGS sequence"/>
</dbReference>
<evidence type="ECO:0000256" key="1">
    <source>
        <dbReference type="SAM" id="MobiDB-lite"/>
    </source>
</evidence>
<dbReference type="SUPFAM" id="SSF47598">
    <property type="entry name" value="Ribbon-helix-helix"/>
    <property type="match status" value="1"/>
</dbReference>
<name>A0AAJ2ESV2_9HYPH</name>
<dbReference type="Pfam" id="PF07181">
    <property type="entry name" value="VirC2"/>
    <property type="match status" value="1"/>
</dbReference>
<dbReference type="GO" id="GO:0006355">
    <property type="term" value="P:regulation of DNA-templated transcription"/>
    <property type="evidence" value="ECO:0007669"/>
    <property type="project" value="InterPro"/>
</dbReference>
<dbReference type="InterPro" id="IPR038473">
    <property type="entry name" value="VirC2_C_sf"/>
</dbReference>
<dbReference type="InterPro" id="IPR010985">
    <property type="entry name" value="Ribbon_hlx_hlx"/>
</dbReference>
<comment type="caution">
    <text evidence="2">The sequence shown here is derived from an EMBL/GenBank/DDBJ whole genome shotgun (WGS) entry which is preliminary data.</text>
</comment>
<protein>
    <submittedName>
        <fullName evidence="2">Uncharacterized protein</fullName>
    </submittedName>
</protein>
<evidence type="ECO:0000313" key="3">
    <source>
        <dbReference type="Proteomes" id="UP001255601"/>
    </source>
</evidence>
<accession>A0AAJ2ESV2</accession>
<dbReference type="RefSeq" id="WP_309770789.1">
    <property type="nucleotide sequence ID" value="NZ_JAVIZC010000002.1"/>
</dbReference>
<dbReference type="InterPro" id="IPR009841">
    <property type="entry name" value="VirC2"/>
</dbReference>
<dbReference type="EMBL" id="JAVIZC010000002">
    <property type="protein sequence ID" value="MDR6101873.1"/>
    <property type="molecule type" value="Genomic_DNA"/>
</dbReference>